<protein>
    <recommendedName>
        <fullName evidence="1">COMM domain-containing protein 3</fullName>
    </recommendedName>
</protein>
<organism evidence="4 5">
    <name type="scientific">Phytophthora nicotianae CJ01A1</name>
    <dbReference type="NCBI Taxonomy" id="1317063"/>
    <lineage>
        <taxon>Eukaryota</taxon>
        <taxon>Sar</taxon>
        <taxon>Stramenopiles</taxon>
        <taxon>Oomycota</taxon>
        <taxon>Peronosporomycetes</taxon>
        <taxon>Peronosporales</taxon>
        <taxon>Peronosporaceae</taxon>
        <taxon>Phytophthora</taxon>
    </lineage>
</organism>
<comment type="caution">
    <text evidence="4">The sequence shown here is derived from an EMBL/GenBank/DDBJ whole genome shotgun (WGS) entry which is preliminary data.</text>
</comment>
<dbReference type="PANTHER" id="PTHR31159">
    <property type="entry name" value="COMM DOMAIN-CONTAINING PROTEIN 3"/>
    <property type="match status" value="1"/>
</dbReference>
<proteinExistence type="inferred from homology"/>
<feature type="domain" description="COMM" evidence="3">
    <location>
        <begin position="132"/>
        <end position="166"/>
    </location>
</feature>
<evidence type="ECO:0000256" key="1">
    <source>
        <dbReference type="ARBA" id="ARBA00016548"/>
    </source>
</evidence>
<accession>W2WL94</accession>
<dbReference type="GO" id="GO:0006814">
    <property type="term" value="P:sodium ion transport"/>
    <property type="evidence" value="ECO:0007669"/>
    <property type="project" value="InterPro"/>
</dbReference>
<comment type="similarity">
    <text evidence="2">Belongs to the COMM domain-containing protein 3 family.</text>
</comment>
<evidence type="ECO:0000259" key="3">
    <source>
        <dbReference type="Pfam" id="PF07258"/>
    </source>
</evidence>
<gene>
    <name evidence="4" type="ORF">F441_13539</name>
</gene>
<reference evidence="4 5" key="1">
    <citation type="submission" date="2013-11" db="EMBL/GenBank/DDBJ databases">
        <title>The Genome Sequence of Phytophthora parasitica CJ01A1.</title>
        <authorList>
            <consortium name="The Broad Institute Genomics Platform"/>
            <person name="Russ C."/>
            <person name="Tyler B."/>
            <person name="Panabieres F."/>
            <person name="Shan W."/>
            <person name="Tripathy S."/>
            <person name="Grunwald N."/>
            <person name="Machado M."/>
            <person name="Johnson C.S."/>
            <person name="Walker B."/>
            <person name="Young S.K."/>
            <person name="Zeng Q."/>
            <person name="Gargeya S."/>
            <person name="Fitzgerald M."/>
            <person name="Haas B."/>
            <person name="Abouelleil A."/>
            <person name="Allen A.W."/>
            <person name="Alvarado L."/>
            <person name="Arachchi H.M."/>
            <person name="Berlin A.M."/>
            <person name="Chapman S.B."/>
            <person name="Gainer-Dewar J."/>
            <person name="Goldberg J."/>
            <person name="Griggs A."/>
            <person name="Gujja S."/>
            <person name="Hansen M."/>
            <person name="Howarth C."/>
            <person name="Imamovic A."/>
            <person name="Ireland A."/>
            <person name="Larimer J."/>
            <person name="McCowan C."/>
            <person name="Murphy C."/>
            <person name="Pearson M."/>
            <person name="Poon T.W."/>
            <person name="Priest M."/>
            <person name="Roberts A."/>
            <person name="Saif S."/>
            <person name="Shea T."/>
            <person name="Sisk P."/>
            <person name="Sykes S."/>
            <person name="Wortman J."/>
            <person name="Nusbaum C."/>
            <person name="Birren B."/>
        </authorList>
    </citation>
    <scope>NUCLEOTIDE SEQUENCE [LARGE SCALE GENOMIC DNA]</scope>
    <source>
        <strain evidence="4 5">CJ01A1</strain>
    </source>
</reference>
<dbReference type="Proteomes" id="UP000018958">
    <property type="component" value="Unassembled WGS sequence"/>
</dbReference>
<dbReference type="Pfam" id="PF07258">
    <property type="entry name" value="COMM_domain"/>
    <property type="match status" value="1"/>
</dbReference>
<name>W2WL94_PHYNI</name>
<dbReference type="PANTHER" id="PTHR31159:SF1">
    <property type="entry name" value="COMM DOMAIN-CONTAINING PROTEIN 3"/>
    <property type="match status" value="1"/>
</dbReference>
<dbReference type="OrthoDB" id="1917519at2759"/>
<evidence type="ECO:0000256" key="2">
    <source>
        <dbReference type="ARBA" id="ARBA00093469"/>
    </source>
</evidence>
<evidence type="ECO:0000313" key="4">
    <source>
        <dbReference type="EMBL" id="ETP10903.1"/>
    </source>
</evidence>
<dbReference type="EMBL" id="ANIX01002690">
    <property type="protein sequence ID" value="ETP10903.1"/>
    <property type="molecule type" value="Genomic_DNA"/>
</dbReference>
<dbReference type="AlphaFoldDB" id="W2WL94"/>
<dbReference type="InterPro" id="IPR037355">
    <property type="entry name" value="COMMD3"/>
</dbReference>
<evidence type="ECO:0000313" key="5">
    <source>
        <dbReference type="Proteomes" id="UP000018958"/>
    </source>
</evidence>
<dbReference type="InterPro" id="IPR017920">
    <property type="entry name" value="COMM"/>
</dbReference>
<sequence>MAGGFASDTAAFLDADTRVVPHRALEHLSSLSAASLQALASAAAAELIGNSCSGNTYTEQQISVDNEALAAMSAIVVTLARDGGVRTPVDQRQQLYTLGVEDEDLQMKLIPVLASVVPSVERVLQNTSFDFAHVVDVNWRLDYVLRSSSAGSVHEPLYFVQLNCSHLSPVTRWLSIRKKKLVQWPAPVIRTVSCEAVGNLSSVVVAPGNISRTERAEWWSQRESKK</sequence>